<feature type="region of interest" description="Disordered" evidence="1">
    <location>
        <begin position="27"/>
        <end position="84"/>
    </location>
</feature>
<accession>A0A2R6X2P0</accession>
<feature type="compositionally biased region" description="Basic and acidic residues" evidence="1">
    <location>
        <begin position="62"/>
        <end position="72"/>
    </location>
</feature>
<protein>
    <submittedName>
        <fullName evidence="2">Uncharacterized protein</fullName>
    </submittedName>
</protein>
<evidence type="ECO:0000313" key="3">
    <source>
        <dbReference type="Proteomes" id="UP000244005"/>
    </source>
</evidence>
<keyword evidence="3" id="KW-1185">Reference proteome</keyword>
<dbReference type="AlphaFoldDB" id="A0A2R6X2P0"/>
<dbReference type="EMBL" id="KZ772712">
    <property type="protein sequence ID" value="PTQ40368.1"/>
    <property type="molecule type" value="Genomic_DNA"/>
</dbReference>
<evidence type="ECO:0000313" key="2">
    <source>
        <dbReference type="EMBL" id="PTQ40368.1"/>
    </source>
</evidence>
<name>A0A2R6X2P0_MARPO</name>
<reference evidence="3" key="1">
    <citation type="journal article" date="2017" name="Cell">
        <title>Insights into land plant evolution garnered from the Marchantia polymorpha genome.</title>
        <authorList>
            <person name="Bowman J.L."/>
            <person name="Kohchi T."/>
            <person name="Yamato K.T."/>
            <person name="Jenkins J."/>
            <person name="Shu S."/>
            <person name="Ishizaki K."/>
            <person name="Yamaoka S."/>
            <person name="Nishihama R."/>
            <person name="Nakamura Y."/>
            <person name="Berger F."/>
            <person name="Adam C."/>
            <person name="Aki S.S."/>
            <person name="Althoff F."/>
            <person name="Araki T."/>
            <person name="Arteaga-Vazquez M.A."/>
            <person name="Balasubrmanian S."/>
            <person name="Barry K."/>
            <person name="Bauer D."/>
            <person name="Boehm C.R."/>
            <person name="Briginshaw L."/>
            <person name="Caballero-Perez J."/>
            <person name="Catarino B."/>
            <person name="Chen F."/>
            <person name="Chiyoda S."/>
            <person name="Chovatia M."/>
            <person name="Davies K.M."/>
            <person name="Delmans M."/>
            <person name="Demura T."/>
            <person name="Dierschke T."/>
            <person name="Dolan L."/>
            <person name="Dorantes-Acosta A.E."/>
            <person name="Eklund D.M."/>
            <person name="Florent S.N."/>
            <person name="Flores-Sandoval E."/>
            <person name="Fujiyama A."/>
            <person name="Fukuzawa H."/>
            <person name="Galik B."/>
            <person name="Grimanelli D."/>
            <person name="Grimwood J."/>
            <person name="Grossniklaus U."/>
            <person name="Hamada T."/>
            <person name="Haseloff J."/>
            <person name="Hetherington A.J."/>
            <person name="Higo A."/>
            <person name="Hirakawa Y."/>
            <person name="Hundley H.N."/>
            <person name="Ikeda Y."/>
            <person name="Inoue K."/>
            <person name="Inoue S.I."/>
            <person name="Ishida S."/>
            <person name="Jia Q."/>
            <person name="Kakita M."/>
            <person name="Kanazawa T."/>
            <person name="Kawai Y."/>
            <person name="Kawashima T."/>
            <person name="Kennedy M."/>
            <person name="Kinose K."/>
            <person name="Kinoshita T."/>
            <person name="Kohara Y."/>
            <person name="Koide E."/>
            <person name="Komatsu K."/>
            <person name="Kopischke S."/>
            <person name="Kubo M."/>
            <person name="Kyozuka J."/>
            <person name="Lagercrantz U."/>
            <person name="Lin S.S."/>
            <person name="Lindquist E."/>
            <person name="Lipzen A.M."/>
            <person name="Lu C.W."/>
            <person name="De Luna E."/>
            <person name="Martienssen R.A."/>
            <person name="Minamino N."/>
            <person name="Mizutani M."/>
            <person name="Mizutani M."/>
            <person name="Mochizuki N."/>
            <person name="Monte I."/>
            <person name="Mosher R."/>
            <person name="Nagasaki H."/>
            <person name="Nakagami H."/>
            <person name="Naramoto S."/>
            <person name="Nishitani K."/>
            <person name="Ohtani M."/>
            <person name="Okamoto T."/>
            <person name="Okumura M."/>
            <person name="Phillips J."/>
            <person name="Pollak B."/>
            <person name="Reinders A."/>
            <person name="Rovekamp M."/>
            <person name="Sano R."/>
            <person name="Sawa S."/>
            <person name="Schmid M.W."/>
            <person name="Shirakawa M."/>
            <person name="Solano R."/>
            <person name="Spunde A."/>
            <person name="Suetsugu N."/>
            <person name="Sugano S."/>
            <person name="Sugiyama A."/>
            <person name="Sun R."/>
            <person name="Suzuki Y."/>
            <person name="Takenaka M."/>
            <person name="Takezawa D."/>
            <person name="Tomogane H."/>
            <person name="Tsuzuki M."/>
            <person name="Ueda T."/>
            <person name="Umeda M."/>
            <person name="Ward J.M."/>
            <person name="Watanabe Y."/>
            <person name="Yazaki K."/>
            <person name="Yokoyama R."/>
            <person name="Yoshitake Y."/>
            <person name="Yotsui I."/>
            <person name="Zachgo S."/>
            <person name="Schmutz J."/>
        </authorList>
    </citation>
    <scope>NUCLEOTIDE SEQUENCE [LARGE SCALE GENOMIC DNA]</scope>
    <source>
        <strain evidence="3">Tak-1</strain>
    </source>
</reference>
<feature type="compositionally biased region" description="Basic and acidic residues" evidence="1">
    <location>
        <begin position="41"/>
        <end position="54"/>
    </location>
</feature>
<gene>
    <name evidence="2" type="ORF">MARPO_0040s0051</name>
</gene>
<proteinExistence type="predicted"/>
<organism evidence="2 3">
    <name type="scientific">Marchantia polymorpha</name>
    <name type="common">Common liverwort</name>
    <name type="synonym">Marchantia aquatica</name>
    <dbReference type="NCBI Taxonomy" id="3197"/>
    <lineage>
        <taxon>Eukaryota</taxon>
        <taxon>Viridiplantae</taxon>
        <taxon>Streptophyta</taxon>
        <taxon>Embryophyta</taxon>
        <taxon>Marchantiophyta</taxon>
        <taxon>Marchantiopsida</taxon>
        <taxon>Marchantiidae</taxon>
        <taxon>Marchantiales</taxon>
        <taxon>Marchantiaceae</taxon>
        <taxon>Marchantia</taxon>
    </lineage>
</organism>
<evidence type="ECO:0000256" key="1">
    <source>
        <dbReference type="SAM" id="MobiDB-lite"/>
    </source>
</evidence>
<sequence length="208" mass="22620">MEKSRRANRCRASFVRSLPSVHGLCLRAGPTSIASQRSRTKKLDAREERREGTWRGHGAISSKKDRESERQEAASSAPYGAGANGRRESALIAGVAPGERLQTIASFAAASRSLGRASERHDDAVRRTRSASHTLGPARALRFQRRIGRPSWSAPLGALSAHWRYVAPRSPRILIVVLCRARRGAGEFGFFGILCGFARSERASSGGI</sequence>
<dbReference type="Proteomes" id="UP000244005">
    <property type="component" value="Unassembled WGS sequence"/>
</dbReference>